<protein>
    <submittedName>
        <fullName evidence="4">SWIM zinc finger family protein</fullName>
    </submittedName>
</protein>
<dbReference type="Pfam" id="PF04434">
    <property type="entry name" value="SWIM"/>
    <property type="match status" value="1"/>
</dbReference>
<keyword evidence="5" id="KW-1185">Reference proteome</keyword>
<keyword evidence="1" id="KW-0862">Zinc</keyword>
<dbReference type="AlphaFoldDB" id="A0A3M9MRU9"/>
<keyword evidence="1" id="KW-0863">Zinc-finger</keyword>
<evidence type="ECO:0000256" key="1">
    <source>
        <dbReference type="PROSITE-ProRule" id="PRU00325"/>
    </source>
</evidence>
<gene>
    <name evidence="4" type="ORF">EFA69_19435</name>
</gene>
<reference evidence="4 5" key="1">
    <citation type="submission" date="2018-11" db="EMBL/GenBank/DDBJ databases">
        <title>Rufibacter latericius sp. nov., isolated from water in Baiyang Lake.</title>
        <authorList>
            <person name="Yang Y."/>
        </authorList>
    </citation>
    <scope>NUCLEOTIDE SEQUENCE [LARGE SCALE GENOMIC DNA]</scope>
    <source>
        <strain evidence="4 5">MCC P1</strain>
    </source>
</reference>
<dbReference type="EMBL" id="RJJE01000017">
    <property type="protein sequence ID" value="RNI28240.1"/>
    <property type="molecule type" value="Genomic_DNA"/>
</dbReference>
<keyword evidence="1" id="KW-0479">Metal-binding</keyword>
<dbReference type="PROSITE" id="PS50966">
    <property type="entry name" value="ZF_SWIM"/>
    <property type="match status" value="1"/>
</dbReference>
<evidence type="ECO:0000256" key="2">
    <source>
        <dbReference type="SAM" id="MobiDB-lite"/>
    </source>
</evidence>
<evidence type="ECO:0000313" key="4">
    <source>
        <dbReference type="EMBL" id="RNI28240.1"/>
    </source>
</evidence>
<name>A0A3M9MRU9_9BACT</name>
<dbReference type="GO" id="GO:0008270">
    <property type="term" value="F:zinc ion binding"/>
    <property type="evidence" value="ECO:0007669"/>
    <property type="project" value="UniProtKB-KW"/>
</dbReference>
<evidence type="ECO:0000259" key="3">
    <source>
        <dbReference type="PROSITE" id="PS50966"/>
    </source>
</evidence>
<feature type="region of interest" description="Disordered" evidence="2">
    <location>
        <begin position="126"/>
        <end position="159"/>
    </location>
</feature>
<feature type="domain" description="SWIM-type" evidence="3">
    <location>
        <begin position="70"/>
        <end position="103"/>
    </location>
</feature>
<dbReference type="Proteomes" id="UP000271010">
    <property type="component" value="Unassembled WGS sequence"/>
</dbReference>
<proteinExistence type="predicted"/>
<accession>A0A3M9MRU9</accession>
<organism evidence="4 5">
    <name type="scientific">Rufibacter immobilis</name>
    <dbReference type="NCBI Taxonomy" id="1348778"/>
    <lineage>
        <taxon>Bacteria</taxon>
        <taxon>Pseudomonadati</taxon>
        <taxon>Bacteroidota</taxon>
        <taxon>Cytophagia</taxon>
        <taxon>Cytophagales</taxon>
        <taxon>Hymenobacteraceae</taxon>
        <taxon>Rufibacter</taxon>
    </lineage>
</organism>
<dbReference type="InterPro" id="IPR007527">
    <property type="entry name" value="Znf_SWIM"/>
</dbReference>
<evidence type="ECO:0000313" key="5">
    <source>
        <dbReference type="Proteomes" id="UP000271010"/>
    </source>
</evidence>
<comment type="caution">
    <text evidence="4">The sequence shown here is derived from an EMBL/GenBank/DDBJ whole genome shotgun (WGS) entry which is preliminary data.</text>
</comment>
<dbReference type="OrthoDB" id="9816340at2"/>
<sequence length="457" mass="51807">MFFYGSQNQKAHHLSLMFMPLTEDQITQLAPDAASVKAGQQLATTSKWVSKAIHEKAMWGNCQGSGKNPYRTMVDLQKIAFKCSCPSRKFPCKHGLGLLYLYARASSDFTTAAALEPDVEEWVSKRAAKADAKEPKEETAAPKKTDAKGQEKRAEEREKKVSAGLEELRVWLRDLVRNGIHQIPSVSPSFYRTIAARMVDAQVPAMANALNRLHQLPYHQDGWQKPFLRRISSLYLLSEAYQYLPHVPVPLQTDIKTLIGWNTPKEQVLQQEGILDAWLVLSRELEEEDRLTTEHIWLVGQQHQRFALLLNFYPMGQVPQFALVVGTTITAELVYYPSAYPLRALVKGQQGLQPSTLPSAEPDFNSVLNQVAHALALQPFLEQLPFLVSEVKVVHQKEKWYLVDQHQHRLPLLNPEVEGWRVLATSAAAPFTAFIIYTPDGVTLRAYWVQQQFYPLP</sequence>